<dbReference type="EMBL" id="FOQY01000052">
    <property type="protein sequence ID" value="SFL08359.1"/>
    <property type="molecule type" value="Genomic_DNA"/>
</dbReference>
<keyword evidence="2" id="KW-1185">Reference proteome</keyword>
<evidence type="ECO:0000313" key="2">
    <source>
        <dbReference type="Proteomes" id="UP000199111"/>
    </source>
</evidence>
<sequence>MPNPGRQVLGQTLAEVRVWVAVPEAALDPAHGRFTGQPVRVGPTVRRFAEDLTARRVRLRHAIPNR</sequence>
<name>A0A1I4ESS1_9ACTN</name>
<dbReference type="Proteomes" id="UP000199111">
    <property type="component" value="Unassembled WGS sequence"/>
</dbReference>
<protein>
    <submittedName>
        <fullName evidence="1">Uncharacterized protein</fullName>
    </submittedName>
</protein>
<reference evidence="2" key="1">
    <citation type="submission" date="2016-10" db="EMBL/GenBank/DDBJ databases">
        <authorList>
            <person name="Varghese N."/>
            <person name="Submissions S."/>
        </authorList>
    </citation>
    <scope>NUCLEOTIDE SEQUENCE [LARGE SCALE GENOMIC DNA]</scope>
    <source>
        <strain evidence="2">CGMCC 4.2126</strain>
    </source>
</reference>
<gene>
    <name evidence="1" type="ORF">SAMN05216275_15237</name>
</gene>
<organism evidence="1 2">
    <name type="scientific">Streptosporangium canum</name>
    <dbReference type="NCBI Taxonomy" id="324952"/>
    <lineage>
        <taxon>Bacteria</taxon>
        <taxon>Bacillati</taxon>
        <taxon>Actinomycetota</taxon>
        <taxon>Actinomycetes</taxon>
        <taxon>Streptosporangiales</taxon>
        <taxon>Streptosporangiaceae</taxon>
        <taxon>Streptosporangium</taxon>
    </lineage>
</organism>
<dbReference type="AlphaFoldDB" id="A0A1I4ESS1"/>
<dbReference type="GeneID" id="96304035"/>
<dbReference type="RefSeq" id="WP_143121298.1">
    <property type="nucleotide sequence ID" value="NZ_FOQY01000052.1"/>
</dbReference>
<accession>A0A1I4ESS1</accession>
<evidence type="ECO:0000313" key="1">
    <source>
        <dbReference type="EMBL" id="SFL08359.1"/>
    </source>
</evidence>
<proteinExistence type="predicted"/>